<dbReference type="InterPro" id="IPR052029">
    <property type="entry name" value="PpiD_chaperone"/>
</dbReference>
<sequence>MISFFRRALSSWLVLGLLGLIMVAFIITGVNTPGALSGNTPTGEEIARIGREPIHSAEISSRAQLEVQQARQQQPDLTMARYIASGAYERIVDQSIMGRALEIWARKQGIGASDRVVDGEIASIPAFSGPTGQFDPQVMNAILAQQRTTEAQLRKDVASDIVRRQVLIPVASAVRAPNGLVTPYASLLLETRNGEVGLVPAQLMAGGPAPAPAEISAWYNRNIQRYTLPERRVIRYALFGRDKVAGTTPPSEVEIAAAYKQDAALYAASETRSLSQVILPDEAAAKAFAAKVKAGTPFATAAQAAGFGPSDIALGSPTRQELSRTASPEVAAAAYAAPSGGTTNPVKTELGWHIIHVDAIKASPARPLSAVRGEIAARLAKKKADDALSALVTRIEDAIGNGATFDEVVQQQKLTIVTTPPVLANGIAPDMPAWQPPAELQPLLRTAFEGNPDDDPTVETVGADQRYALLDLSQVLPAAPIPLAKARDAVARDLLAKRAFDRARAVAQAIVAKANAGMPLAKAIKEADPKLPAPQPAGGRQIDIARSGQQVPPPLARMFSMTPGKTELIPVPGDQGFYIVRLAGVVQGDASKMPQLIEMTRREFSQSVAEEYVGQFANAARAKLGVKRNEAAIAKLRSQLASGQ</sequence>
<dbReference type="InterPro" id="IPR046357">
    <property type="entry name" value="PPIase_dom_sf"/>
</dbReference>
<evidence type="ECO:0000256" key="5">
    <source>
        <dbReference type="ARBA" id="ARBA00022692"/>
    </source>
</evidence>
<organism evidence="17 18">
    <name type="scientific">Sphingomonas oleivorans</name>
    <dbReference type="NCBI Taxonomy" id="1735121"/>
    <lineage>
        <taxon>Bacteria</taxon>
        <taxon>Pseudomonadati</taxon>
        <taxon>Pseudomonadota</taxon>
        <taxon>Alphaproteobacteria</taxon>
        <taxon>Sphingomonadales</taxon>
        <taxon>Sphingomonadaceae</taxon>
        <taxon>Sphingomonas</taxon>
    </lineage>
</organism>
<feature type="transmembrane region" description="Helical" evidence="15">
    <location>
        <begin position="12"/>
        <end position="30"/>
    </location>
</feature>
<dbReference type="EMBL" id="NWBU01000010">
    <property type="protein sequence ID" value="PTQ09882.1"/>
    <property type="molecule type" value="Genomic_DNA"/>
</dbReference>
<dbReference type="PANTHER" id="PTHR47529:SF1">
    <property type="entry name" value="PERIPLASMIC CHAPERONE PPID"/>
    <property type="match status" value="1"/>
</dbReference>
<comment type="similarity">
    <text evidence="11">Belongs to the PpiD chaperone family.</text>
</comment>
<protein>
    <recommendedName>
        <fullName evidence="2">Parvulin-like PPIase</fullName>
    </recommendedName>
    <alternativeName>
        <fullName evidence="9">Peptidyl-prolyl cis-trans isomerase plp</fullName>
    </alternativeName>
    <alternativeName>
        <fullName evidence="12">Periplasmic chaperone PpiD</fullName>
    </alternativeName>
    <alternativeName>
        <fullName evidence="13">Periplasmic folding chaperone</fullName>
    </alternativeName>
    <alternativeName>
        <fullName evidence="10">Rotamase plp</fullName>
    </alternativeName>
</protein>
<dbReference type="Pfam" id="PF13145">
    <property type="entry name" value="Rotamase_2"/>
    <property type="match status" value="1"/>
</dbReference>
<comment type="subcellular location">
    <subcellularLocation>
        <location evidence="1">Cell inner membrane</location>
        <topology evidence="1">Single-pass type II membrane protein</topology>
        <orientation evidence="1">Periplasmic side</orientation>
    </subcellularLocation>
</comment>
<evidence type="ECO:0000256" key="8">
    <source>
        <dbReference type="ARBA" id="ARBA00023186"/>
    </source>
</evidence>
<evidence type="ECO:0000256" key="6">
    <source>
        <dbReference type="ARBA" id="ARBA00022989"/>
    </source>
</evidence>
<evidence type="ECO:0000256" key="14">
    <source>
        <dbReference type="PROSITE-ProRule" id="PRU00278"/>
    </source>
</evidence>
<dbReference type="OrthoDB" id="9768393at2"/>
<evidence type="ECO:0000256" key="15">
    <source>
        <dbReference type="SAM" id="Phobius"/>
    </source>
</evidence>
<keyword evidence="14" id="KW-0413">Isomerase</keyword>
<keyword evidence="7 15" id="KW-0472">Membrane</keyword>
<dbReference type="SUPFAM" id="SSF109998">
    <property type="entry name" value="Triger factor/SurA peptide-binding domain-like"/>
    <property type="match status" value="1"/>
</dbReference>
<keyword evidence="18" id="KW-1185">Reference proteome</keyword>
<evidence type="ECO:0000256" key="1">
    <source>
        <dbReference type="ARBA" id="ARBA00004382"/>
    </source>
</evidence>
<dbReference type="Pfam" id="PF13624">
    <property type="entry name" value="SurA_N_3"/>
    <property type="match status" value="1"/>
</dbReference>
<evidence type="ECO:0000256" key="3">
    <source>
        <dbReference type="ARBA" id="ARBA00022475"/>
    </source>
</evidence>
<keyword evidence="8" id="KW-0143">Chaperone</keyword>
<evidence type="ECO:0000256" key="2">
    <source>
        <dbReference type="ARBA" id="ARBA00018370"/>
    </source>
</evidence>
<keyword evidence="3" id="KW-1003">Cell membrane</keyword>
<reference evidence="17 18" key="1">
    <citation type="submission" date="2017-09" db="EMBL/GenBank/DDBJ databases">
        <title>Sphingomonas panjinensis sp.nov., isolated from oil-contaminated soil.</title>
        <authorList>
            <person name="Wang L."/>
            <person name="Chen L."/>
        </authorList>
    </citation>
    <scope>NUCLEOTIDE SEQUENCE [LARGE SCALE GENOMIC DNA]</scope>
    <source>
        <strain evidence="17 18">FW-11</strain>
    </source>
</reference>
<evidence type="ECO:0000256" key="7">
    <source>
        <dbReference type="ARBA" id="ARBA00023136"/>
    </source>
</evidence>
<evidence type="ECO:0000256" key="4">
    <source>
        <dbReference type="ARBA" id="ARBA00022519"/>
    </source>
</evidence>
<dbReference type="GO" id="GO:0003755">
    <property type="term" value="F:peptidyl-prolyl cis-trans isomerase activity"/>
    <property type="evidence" value="ECO:0007669"/>
    <property type="project" value="UniProtKB-KW"/>
</dbReference>
<evidence type="ECO:0000256" key="10">
    <source>
        <dbReference type="ARBA" id="ARBA00031484"/>
    </source>
</evidence>
<name>A0A2T5FVT3_9SPHN</name>
<evidence type="ECO:0000313" key="17">
    <source>
        <dbReference type="EMBL" id="PTQ09882.1"/>
    </source>
</evidence>
<dbReference type="Gene3D" id="1.10.4030.10">
    <property type="entry name" value="Porin chaperone SurA, peptide-binding domain"/>
    <property type="match status" value="1"/>
</dbReference>
<feature type="domain" description="PpiC" evidence="16">
    <location>
        <begin position="229"/>
        <end position="359"/>
    </location>
</feature>
<keyword evidence="14" id="KW-0697">Rotamase</keyword>
<dbReference type="RefSeq" id="WP_107968235.1">
    <property type="nucleotide sequence ID" value="NZ_NWBU01000010.1"/>
</dbReference>
<dbReference type="Gene3D" id="3.10.50.40">
    <property type="match status" value="1"/>
</dbReference>
<keyword evidence="6 15" id="KW-1133">Transmembrane helix</keyword>
<evidence type="ECO:0000256" key="11">
    <source>
        <dbReference type="ARBA" id="ARBA00038408"/>
    </source>
</evidence>
<dbReference type="InterPro" id="IPR000297">
    <property type="entry name" value="PPIase_PpiC"/>
</dbReference>
<evidence type="ECO:0000256" key="13">
    <source>
        <dbReference type="ARBA" id="ARBA00042775"/>
    </source>
</evidence>
<gene>
    <name evidence="17" type="ORF">CLG96_12005</name>
</gene>
<dbReference type="AlphaFoldDB" id="A0A2T5FVT3"/>
<accession>A0A2T5FVT3</accession>
<dbReference type="InterPro" id="IPR027304">
    <property type="entry name" value="Trigger_fact/SurA_dom_sf"/>
</dbReference>
<dbReference type="SUPFAM" id="SSF54534">
    <property type="entry name" value="FKBP-like"/>
    <property type="match status" value="1"/>
</dbReference>
<dbReference type="PANTHER" id="PTHR47529">
    <property type="entry name" value="PEPTIDYL-PROLYL CIS-TRANS ISOMERASE D"/>
    <property type="match status" value="1"/>
</dbReference>
<evidence type="ECO:0000256" key="9">
    <source>
        <dbReference type="ARBA" id="ARBA00030642"/>
    </source>
</evidence>
<proteinExistence type="inferred from homology"/>
<dbReference type="PROSITE" id="PS50198">
    <property type="entry name" value="PPIC_PPIASE_2"/>
    <property type="match status" value="1"/>
</dbReference>
<evidence type="ECO:0000313" key="18">
    <source>
        <dbReference type="Proteomes" id="UP000244162"/>
    </source>
</evidence>
<comment type="caution">
    <text evidence="17">The sequence shown here is derived from an EMBL/GenBank/DDBJ whole genome shotgun (WGS) entry which is preliminary data.</text>
</comment>
<evidence type="ECO:0000256" key="12">
    <source>
        <dbReference type="ARBA" id="ARBA00040743"/>
    </source>
</evidence>
<keyword evidence="5 15" id="KW-0812">Transmembrane</keyword>
<evidence type="ECO:0000259" key="16">
    <source>
        <dbReference type="PROSITE" id="PS50198"/>
    </source>
</evidence>
<keyword evidence="4" id="KW-0997">Cell inner membrane</keyword>
<dbReference type="GO" id="GO:0005886">
    <property type="term" value="C:plasma membrane"/>
    <property type="evidence" value="ECO:0007669"/>
    <property type="project" value="UniProtKB-SubCell"/>
</dbReference>
<dbReference type="Proteomes" id="UP000244162">
    <property type="component" value="Unassembled WGS sequence"/>
</dbReference>